<evidence type="ECO:0000256" key="4">
    <source>
        <dbReference type="SAM" id="Coils"/>
    </source>
</evidence>
<feature type="coiled-coil region" evidence="4">
    <location>
        <begin position="77"/>
        <end position="107"/>
    </location>
</feature>
<dbReference type="PANTHER" id="PTHR19879:SF9">
    <property type="entry name" value="TRANSCRIPTION INITIATION FACTOR TFIID SUBUNIT 5"/>
    <property type="match status" value="1"/>
</dbReference>
<gene>
    <name evidence="5" type="ORF">H6G24_20355</name>
</gene>
<keyword evidence="4" id="KW-0175">Coiled coil</keyword>
<dbReference type="EMBL" id="JACJQH010000033">
    <property type="protein sequence ID" value="MBD2197831.1"/>
    <property type="molecule type" value="Genomic_DNA"/>
</dbReference>
<feature type="repeat" description="WD" evidence="3">
    <location>
        <begin position="691"/>
        <end position="725"/>
    </location>
</feature>
<evidence type="ECO:0000313" key="6">
    <source>
        <dbReference type="Proteomes" id="UP000658514"/>
    </source>
</evidence>
<dbReference type="PANTHER" id="PTHR19879">
    <property type="entry name" value="TRANSCRIPTION INITIATION FACTOR TFIID"/>
    <property type="match status" value="1"/>
</dbReference>
<keyword evidence="6" id="KW-1185">Reference proteome</keyword>
<evidence type="ECO:0000256" key="1">
    <source>
        <dbReference type="ARBA" id="ARBA00022574"/>
    </source>
</evidence>
<accession>A0ABR8AFL7</accession>
<organism evidence="5 6">
    <name type="scientific">Calothrix parietina FACHB-288</name>
    <dbReference type="NCBI Taxonomy" id="2692896"/>
    <lineage>
        <taxon>Bacteria</taxon>
        <taxon>Bacillati</taxon>
        <taxon>Cyanobacteriota</taxon>
        <taxon>Cyanophyceae</taxon>
        <taxon>Nostocales</taxon>
        <taxon>Calotrichaceae</taxon>
        <taxon>Calothrix</taxon>
    </lineage>
</organism>
<dbReference type="PRINTS" id="PR00320">
    <property type="entry name" value="GPROTEINBRPT"/>
</dbReference>
<dbReference type="Gene3D" id="2.130.10.10">
    <property type="entry name" value="YVTN repeat-like/Quinoprotein amine dehydrogenase"/>
    <property type="match status" value="3"/>
</dbReference>
<keyword evidence="2" id="KW-0677">Repeat</keyword>
<name>A0ABR8AFL7_9CYAN</name>
<dbReference type="Pfam" id="PF00400">
    <property type="entry name" value="WD40"/>
    <property type="match status" value="7"/>
</dbReference>
<dbReference type="PROSITE" id="PS00678">
    <property type="entry name" value="WD_REPEATS_1"/>
    <property type="match status" value="4"/>
</dbReference>
<feature type="repeat" description="WD" evidence="3">
    <location>
        <begin position="565"/>
        <end position="606"/>
    </location>
</feature>
<dbReference type="SMART" id="SM00320">
    <property type="entry name" value="WD40"/>
    <property type="match status" value="7"/>
</dbReference>
<dbReference type="SUPFAM" id="SSF50978">
    <property type="entry name" value="WD40 repeat-like"/>
    <property type="match status" value="1"/>
</dbReference>
<dbReference type="PROSITE" id="PS50294">
    <property type="entry name" value="WD_REPEATS_REGION"/>
    <property type="match status" value="7"/>
</dbReference>
<dbReference type="InterPro" id="IPR001680">
    <property type="entry name" value="WD40_rpt"/>
</dbReference>
<evidence type="ECO:0000256" key="3">
    <source>
        <dbReference type="PROSITE-ProRule" id="PRU00221"/>
    </source>
</evidence>
<reference evidence="5 6" key="1">
    <citation type="journal article" date="2020" name="ISME J.">
        <title>Comparative genomics reveals insights into cyanobacterial evolution and habitat adaptation.</title>
        <authorList>
            <person name="Chen M.Y."/>
            <person name="Teng W.K."/>
            <person name="Zhao L."/>
            <person name="Hu C.X."/>
            <person name="Zhou Y.K."/>
            <person name="Han B.P."/>
            <person name="Song L.R."/>
            <person name="Shu W.S."/>
        </authorList>
    </citation>
    <scope>NUCLEOTIDE SEQUENCE [LARGE SCALE GENOMIC DNA]</scope>
    <source>
        <strain evidence="5 6">FACHB-288</strain>
    </source>
</reference>
<feature type="repeat" description="WD" evidence="3">
    <location>
        <begin position="479"/>
        <end position="511"/>
    </location>
</feature>
<feature type="repeat" description="WD" evidence="3">
    <location>
        <begin position="523"/>
        <end position="564"/>
    </location>
</feature>
<dbReference type="InterPro" id="IPR020472">
    <property type="entry name" value="WD40_PAC1"/>
</dbReference>
<protein>
    <submittedName>
        <fullName evidence="5">PD40 domain-containing protein</fullName>
    </submittedName>
</protein>
<feature type="repeat" description="WD" evidence="3">
    <location>
        <begin position="607"/>
        <end position="648"/>
    </location>
</feature>
<sequence length="725" mass="82482">MGFNIIGAVVNFVIPAAEKIISAFIDHKFSKEDKRNLPVKVQEIRQDQRIRQAEIDYYNRREVREKELLQIQELRLKADIQIAAAKAEREERALQLKQEELEDKRKLSALYLDLVREKTAKEIELQQKEIQAIFDQQRWPGVLSRDEAQRIFIDEQKKPRLLMLVPPPDISEDFPISFRDSLNKEIRNQLKIFLEKYYSLQGDLCPVEFYGKYFERSVFDAEIKQLETILSAVPTAIIYTDVTDHEVYFNVRFWGLQEPVSLSFEPWNWEEVKKELEEAGNDEKQSLRVIRQTIVTLHKLLAAFLADWYYLNINPNYEPQLFNIESDIPDEWKSTLIEKLTSIRQQYREIYDNELKALADLPNQKTQICQREVDKDGEFQKIHYPRRKRLDSSSSASSTSPAYTAMGDFFSWKFHKLELQADLQNKKNQIWRCIKTLSGHSHWINSVTISPDGKKLASGSGDGTINLWNLSNGQIITTVNGHSYPVRSVAFSPDGLILASGSNDNTVKLWSSITENAFVSKILTGHSDNVIAVAFSPDGTILASGCADTTIKIWDLKNNQLIYTFYGHKYAVMSVVFSVNGETLISGSIDDTIKIWDLKTKAVIHTIKADSSSVRSVAINPDGKIIASGHFNETVKIWDLQTGNLIHTFTGHINTVSSVAFSPDGKTLASASVDSKIKLWHLGSKELINTLSLHASDIGSIAFSPDGKTIVSGSKDKTIKIWRCE</sequence>
<dbReference type="PROSITE" id="PS50082">
    <property type="entry name" value="WD_REPEATS_2"/>
    <property type="match status" value="7"/>
</dbReference>
<dbReference type="RefSeq" id="WP_190545070.1">
    <property type="nucleotide sequence ID" value="NZ_CAWPNO010000066.1"/>
</dbReference>
<evidence type="ECO:0000256" key="2">
    <source>
        <dbReference type="ARBA" id="ARBA00022737"/>
    </source>
</evidence>
<feature type="repeat" description="WD" evidence="3">
    <location>
        <begin position="649"/>
        <end position="690"/>
    </location>
</feature>
<dbReference type="InterPro" id="IPR036322">
    <property type="entry name" value="WD40_repeat_dom_sf"/>
</dbReference>
<dbReference type="InterPro" id="IPR019775">
    <property type="entry name" value="WD40_repeat_CS"/>
</dbReference>
<comment type="caution">
    <text evidence="5">The sequence shown here is derived from an EMBL/GenBank/DDBJ whole genome shotgun (WGS) entry which is preliminary data.</text>
</comment>
<feature type="repeat" description="WD" evidence="3">
    <location>
        <begin position="437"/>
        <end position="478"/>
    </location>
</feature>
<proteinExistence type="predicted"/>
<dbReference type="InterPro" id="IPR015943">
    <property type="entry name" value="WD40/YVTN_repeat-like_dom_sf"/>
</dbReference>
<dbReference type="CDD" id="cd00200">
    <property type="entry name" value="WD40"/>
    <property type="match status" value="1"/>
</dbReference>
<keyword evidence="1 3" id="KW-0853">WD repeat</keyword>
<evidence type="ECO:0000313" key="5">
    <source>
        <dbReference type="EMBL" id="MBD2197831.1"/>
    </source>
</evidence>
<dbReference type="Proteomes" id="UP000658514">
    <property type="component" value="Unassembled WGS sequence"/>
</dbReference>